<comment type="similarity">
    <text evidence="1">Belongs to the AHA1 family.</text>
</comment>
<dbReference type="Gene3D" id="3.30.530.20">
    <property type="match status" value="2"/>
</dbReference>
<dbReference type="eggNOG" id="COG3832">
    <property type="taxonomic scope" value="Bacteria"/>
</dbReference>
<dbReference type="SUPFAM" id="SSF55961">
    <property type="entry name" value="Bet v1-like"/>
    <property type="match status" value="2"/>
</dbReference>
<organism evidence="3 4">
    <name type="scientific">Solitalea canadensis (strain ATCC 29591 / DSM 3403 / JCM 21819 / LMG 8368 / NBRC 15130 / NCIMB 12057 / USAM 9D)</name>
    <name type="common">Flexibacter canadensis</name>
    <dbReference type="NCBI Taxonomy" id="929556"/>
    <lineage>
        <taxon>Bacteria</taxon>
        <taxon>Pseudomonadati</taxon>
        <taxon>Bacteroidota</taxon>
        <taxon>Sphingobacteriia</taxon>
        <taxon>Sphingobacteriales</taxon>
        <taxon>Sphingobacteriaceae</taxon>
        <taxon>Solitalea</taxon>
    </lineage>
</organism>
<dbReference type="HOGENOM" id="CLU_979694_0_0_10"/>
<dbReference type="InterPro" id="IPR023393">
    <property type="entry name" value="START-like_dom_sf"/>
</dbReference>
<reference evidence="3" key="1">
    <citation type="submission" date="2012-02" db="EMBL/GenBank/DDBJ databases">
        <title>The complete genome of Solitalea canadensis DSM 3403.</title>
        <authorList>
            <consortium name="US DOE Joint Genome Institute (JGI-PGF)"/>
            <person name="Lucas S."/>
            <person name="Copeland A."/>
            <person name="Lapidus A."/>
            <person name="Glavina del Rio T."/>
            <person name="Dalin E."/>
            <person name="Tice H."/>
            <person name="Bruce D."/>
            <person name="Goodwin L."/>
            <person name="Pitluck S."/>
            <person name="Peters L."/>
            <person name="Ovchinnikova G."/>
            <person name="Lu M."/>
            <person name="Kyrpides N."/>
            <person name="Mavromatis K."/>
            <person name="Ivanova N."/>
            <person name="Brettin T."/>
            <person name="Detter J.C."/>
            <person name="Han C."/>
            <person name="Larimer F."/>
            <person name="Land M."/>
            <person name="Hauser L."/>
            <person name="Markowitz V."/>
            <person name="Cheng J.-F."/>
            <person name="Hugenholtz P."/>
            <person name="Woyke T."/>
            <person name="Wu D."/>
            <person name="Spring S."/>
            <person name="Schroeder M."/>
            <person name="Kopitz M."/>
            <person name="Brambilla E."/>
            <person name="Klenk H.-P."/>
            <person name="Eisen J.A."/>
        </authorList>
    </citation>
    <scope>NUCLEOTIDE SEQUENCE</scope>
    <source>
        <strain evidence="3">DSM 3403</strain>
    </source>
</reference>
<feature type="domain" description="Activator of Hsp90 ATPase homologue 1/2-like C-terminal" evidence="2">
    <location>
        <begin position="155"/>
        <end position="282"/>
    </location>
</feature>
<evidence type="ECO:0000313" key="4">
    <source>
        <dbReference type="Proteomes" id="UP000007590"/>
    </source>
</evidence>
<dbReference type="EMBL" id="CP003349">
    <property type="protein sequence ID" value="AFD06458.1"/>
    <property type="molecule type" value="Genomic_DNA"/>
</dbReference>
<keyword evidence="4" id="KW-1185">Reference proteome</keyword>
<dbReference type="Proteomes" id="UP000007590">
    <property type="component" value="Chromosome"/>
</dbReference>
<dbReference type="Pfam" id="PF08327">
    <property type="entry name" value="AHSA1"/>
    <property type="match status" value="2"/>
</dbReference>
<gene>
    <name evidence="3" type="ordered locus">Solca_1372</name>
</gene>
<dbReference type="RefSeq" id="WP_014679685.1">
    <property type="nucleotide sequence ID" value="NC_017770.1"/>
</dbReference>
<dbReference type="CDD" id="cd07814">
    <property type="entry name" value="SRPBCC_CalC_Aha1-like"/>
    <property type="match status" value="1"/>
</dbReference>
<protein>
    <recommendedName>
        <fullName evidence="2">Activator of Hsp90 ATPase homologue 1/2-like C-terminal domain-containing protein</fullName>
    </recommendedName>
</protein>
<feature type="domain" description="Activator of Hsp90 ATPase homologue 1/2-like C-terminal" evidence="2">
    <location>
        <begin position="13"/>
        <end position="141"/>
    </location>
</feature>
<dbReference type="KEGG" id="scn:Solca_1372"/>
<dbReference type="OrthoDB" id="2355173at2"/>
<name>H8KTK0_SOLCM</name>
<evidence type="ECO:0000259" key="2">
    <source>
        <dbReference type="Pfam" id="PF08327"/>
    </source>
</evidence>
<evidence type="ECO:0000313" key="3">
    <source>
        <dbReference type="EMBL" id="AFD06458.1"/>
    </source>
</evidence>
<accession>H8KTK0</accession>
<sequence>MKPAPIVLEKVYDAPVSKVWEAITDKDKMKLWYFDLEEFKPEVGFEFQFYGGTEEKRYLHLCKVKEVITGKKIAYSWRYDGYEGDSLVSFELFDENSKTRLKLTHEGLETFPVAKDPNLARENFMGGWTYFVETGLKDYLEKDLYFIDTSFKIAAPESKVWDVLLKPEYAKQWGNEFSEGAYVESEYKLNDLVVWYDKTGTPGTKGIVTSVSPQKHIKIEFYDDINSRPDDKPGQYYEDYKLYPENGQTVFAFRAGALPKKDYEMIAPLWEKAAKKIKELAESN</sequence>
<dbReference type="InterPro" id="IPR013538">
    <property type="entry name" value="ASHA1/2-like_C"/>
</dbReference>
<proteinExistence type="inferred from homology"/>
<dbReference type="STRING" id="929556.Solca_1372"/>
<evidence type="ECO:0000256" key="1">
    <source>
        <dbReference type="ARBA" id="ARBA00006817"/>
    </source>
</evidence>
<dbReference type="AlphaFoldDB" id="H8KTK0"/>